<evidence type="ECO:0000259" key="3">
    <source>
        <dbReference type="SMART" id="SM01007"/>
    </source>
</evidence>
<feature type="domain" description="Class II aldolase/adducin N-terminal" evidence="3">
    <location>
        <begin position="12"/>
        <end position="186"/>
    </location>
</feature>
<keyword evidence="5" id="KW-1185">Reference proteome</keyword>
<comment type="caution">
    <text evidence="4">The sequence shown here is derived from an EMBL/GenBank/DDBJ whole genome shotgun (WGS) entry which is preliminary data.</text>
</comment>
<name>A0ABX5B0R9_9MICO</name>
<dbReference type="Proteomes" id="UP000237755">
    <property type="component" value="Unassembled WGS sequence"/>
</dbReference>
<evidence type="ECO:0000256" key="1">
    <source>
        <dbReference type="ARBA" id="ARBA00022723"/>
    </source>
</evidence>
<gene>
    <name evidence="4" type="ORF">GY24_01385</name>
</gene>
<accession>A0ABX5B0R9</accession>
<dbReference type="PANTHER" id="PTHR22789:SF0">
    <property type="entry name" value="3-OXO-TETRONATE 4-PHOSPHATE DECARBOXYLASE-RELATED"/>
    <property type="match status" value="1"/>
</dbReference>
<reference evidence="4 5" key="1">
    <citation type="journal article" date="2008" name="Int. J. Syst. Evol. Microbiol.">
        <title>Leifsonia pindariensis sp. nov., isolated from the Pindari glacier of the Indian Himalayas, and emended description of the genus Leifsonia.</title>
        <authorList>
            <person name="Reddy G.S."/>
            <person name="Prabagaran S.R."/>
            <person name="Shivaji S."/>
        </authorList>
    </citation>
    <scope>NUCLEOTIDE SEQUENCE [LARGE SCALE GENOMIC DNA]</scope>
    <source>
        <strain evidence="4 5">PON 10</strain>
    </source>
</reference>
<evidence type="ECO:0000313" key="5">
    <source>
        <dbReference type="Proteomes" id="UP000237755"/>
    </source>
</evidence>
<dbReference type="Gene3D" id="3.40.225.10">
    <property type="entry name" value="Class II aldolase/adducin N-terminal domain"/>
    <property type="match status" value="1"/>
</dbReference>
<dbReference type="RefSeq" id="WP_104474026.1">
    <property type="nucleotide sequence ID" value="NZ_MPZN01000003.1"/>
</dbReference>
<dbReference type="PANTHER" id="PTHR22789">
    <property type="entry name" value="FUCULOSE PHOSPHATE ALDOLASE"/>
    <property type="match status" value="1"/>
</dbReference>
<dbReference type="SUPFAM" id="SSF53639">
    <property type="entry name" value="AraD/HMP-PK domain-like"/>
    <property type="match status" value="1"/>
</dbReference>
<dbReference type="InterPro" id="IPR036409">
    <property type="entry name" value="Aldolase_II/adducin_N_sf"/>
</dbReference>
<keyword evidence="2" id="KW-0456">Lyase</keyword>
<dbReference type="EMBL" id="MPZN01000003">
    <property type="protein sequence ID" value="PPL20226.1"/>
    <property type="molecule type" value="Genomic_DNA"/>
</dbReference>
<protein>
    <recommendedName>
        <fullName evidence="3">Class II aldolase/adducin N-terminal domain-containing protein</fullName>
    </recommendedName>
</protein>
<dbReference type="InterPro" id="IPR050197">
    <property type="entry name" value="Aldolase_class_II_sugar_metab"/>
</dbReference>
<keyword evidence="1" id="KW-0479">Metal-binding</keyword>
<sequence>MINAEYERSLRTAVINACQRMVSSKLVYGTAGNVSIRVGDRILISPSSVPYSELTPELICEVGLDGSVPAGQRAKASSEVPLHLELYRNSDAAAVVHAHSAAAVAAGLVTDEIPAIHYMIRQFGGPVRVADYATFGSADLASLVSQAIHGRTAALMRSHGLVVYAADLGAALAGCEQLEWLCDVYLRARAAGPIIATLDTDELTVVADAATQRGYRL</sequence>
<evidence type="ECO:0000313" key="4">
    <source>
        <dbReference type="EMBL" id="PPL20226.1"/>
    </source>
</evidence>
<dbReference type="SMART" id="SM01007">
    <property type="entry name" value="Aldolase_II"/>
    <property type="match status" value="1"/>
</dbReference>
<dbReference type="InterPro" id="IPR001303">
    <property type="entry name" value="Aldolase_II/adducin_N"/>
</dbReference>
<evidence type="ECO:0000256" key="2">
    <source>
        <dbReference type="ARBA" id="ARBA00023239"/>
    </source>
</evidence>
<proteinExistence type="predicted"/>
<dbReference type="Pfam" id="PF00596">
    <property type="entry name" value="Aldolase_II"/>
    <property type="match status" value="1"/>
</dbReference>
<organism evidence="4 5">
    <name type="scientific">Microterricola pindariensis</name>
    <dbReference type="NCBI Taxonomy" id="478010"/>
    <lineage>
        <taxon>Bacteria</taxon>
        <taxon>Bacillati</taxon>
        <taxon>Actinomycetota</taxon>
        <taxon>Actinomycetes</taxon>
        <taxon>Micrococcales</taxon>
        <taxon>Microbacteriaceae</taxon>
        <taxon>Microterricola</taxon>
    </lineage>
</organism>